<proteinExistence type="predicted"/>
<reference evidence="1 2" key="1">
    <citation type="submission" date="2014-04" db="EMBL/GenBank/DDBJ databases">
        <authorList>
            <consortium name="DOE Joint Genome Institute"/>
            <person name="Kuo A."/>
            <person name="Kohler A."/>
            <person name="Costa M.D."/>
            <person name="Nagy L.G."/>
            <person name="Floudas D."/>
            <person name="Copeland A."/>
            <person name="Barry K.W."/>
            <person name="Cichocki N."/>
            <person name="Veneault-Fourrey C."/>
            <person name="LaButti K."/>
            <person name="Lindquist E.A."/>
            <person name="Lipzen A."/>
            <person name="Lundell T."/>
            <person name="Morin E."/>
            <person name="Murat C."/>
            <person name="Sun H."/>
            <person name="Tunlid A."/>
            <person name="Henrissat B."/>
            <person name="Grigoriev I.V."/>
            <person name="Hibbett D.S."/>
            <person name="Martin F."/>
            <person name="Nordberg H.P."/>
            <person name="Cantor M.N."/>
            <person name="Hua S.X."/>
        </authorList>
    </citation>
    <scope>NUCLEOTIDE SEQUENCE [LARGE SCALE GENOMIC DNA]</scope>
    <source>
        <strain evidence="1 2">Marx 270</strain>
    </source>
</reference>
<dbReference type="EMBL" id="KN831974">
    <property type="protein sequence ID" value="KIO03772.1"/>
    <property type="molecule type" value="Genomic_DNA"/>
</dbReference>
<organism evidence="1 2">
    <name type="scientific">Pisolithus tinctorius Marx 270</name>
    <dbReference type="NCBI Taxonomy" id="870435"/>
    <lineage>
        <taxon>Eukaryota</taxon>
        <taxon>Fungi</taxon>
        <taxon>Dikarya</taxon>
        <taxon>Basidiomycota</taxon>
        <taxon>Agaricomycotina</taxon>
        <taxon>Agaricomycetes</taxon>
        <taxon>Agaricomycetidae</taxon>
        <taxon>Boletales</taxon>
        <taxon>Sclerodermatineae</taxon>
        <taxon>Pisolithaceae</taxon>
        <taxon>Pisolithus</taxon>
    </lineage>
</organism>
<gene>
    <name evidence="1" type="ORF">M404DRAFT_51571</name>
</gene>
<accession>A0A0C3K2M0</accession>
<dbReference type="STRING" id="870435.A0A0C3K2M0"/>
<dbReference type="InParanoid" id="A0A0C3K2M0"/>
<keyword evidence="2" id="KW-1185">Reference proteome</keyword>
<sequence length="96" mass="10949">KRRAVFRVWPRDPKGKVFFRYEANFMPGGKVAPNGIRSWGATLYDFYSIKPIPSEPGIIAYLSGSRIAAAMRENGEVEHCRDELEWADNEESPCEI</sequence>
<reference evidence="2" key="2">
    <citation type="submission" date="2015-01" db="EMBL/GenBank/DDBJ databases">
        <title>Evolutionary Origins and Diversification of the Mycorrhizal Mutualists.</title>
        <authorList>
            <consortium name="DOE Joint Genome Institute"/>
            <consortium name="Mycorrhizal Genomics Consortium"/>
            <person name="Kohler A."/>
            <person name="Kuo A."/>
            <person name="Nagy L.G."/>
            <person name="Floudas D."/>
            <person name="Copeland A."/>
            <person name="Barry K.W."/>
            <person name="Cichocki N."/>
            <person name="Veneault-Fourrey C."/>
            <person name="LaButti K."/>
            <person name="Lindquist E.A."/>
            <person name="Lipzen A."/>
            <person name="Lundell T."/>
            <person name="Morin E."/>
            <person name="Murat C."/>
            <person name="Riley R."/>
            <person name="Ohm R."/>
            <person name="Sun H."/>
            <person name="Tunlid A."/>
            <person name="Henrissat B."/>
            <person name="Grigoriev I.V."/>
            <person name="Hibbett D.S."/>
            <person name="Martin F."/>
        </authorList>
    </citation>
    <scope>NUCLEOTIDE SEQUENCE [LARGE SCALE GENOMIC DNA]</scope>
    <source>
        <strain evidence="2">Marx 270</strain>
    </source>
</reference>
<dbReference type="Proteomes" id="UP000054217">
    <property type="component" value="Unassembled WGS sequence"/>
</dbReference>
<feature type="non-terminal residue" evidence="1">
    <location>
        <position position="96"/>
    </location>
</feature>
<name>A0A0C3K2M0_PISTI</name>
<protein>
    <submittedName>
        <fullName evidence="1">Uncharacterized protein</fullName>
    </submittedName>
</protein>
<evidence type="ECO:0000313" key="1">
    <source>
        <dbReference type="EMBL" id="KIO03772.1"/>
    </source>
</evidence>
<evidence type="ECO:0000313" key="2">
    <source>
        <dbReference type="Proteomes" id="UP000054217"/>
    </source>
</evidence>
<dbReference type="HOGENOM" id="CLU_2365331_0_0_1"/>
<dbReference type="OrthoDB" id="5327923at2759"/>
<dbReference type="AlphaFoldDB" id="A0A0C3K2M0"/>
<feature type="non-terminal residue" evidence="1">
    <location>
        <position position="1"/>
    </location>
</feature>